<evidence type="ECO:0000256" key="12">
    <source>
        <dbReference type="ARBA" id="ARBA00049546"/>
    </source>
</evidence>
<comment type="similarity">
    <text evidence="2">Belongs to the Nudix hydrolase family. NudF subfamily.</text>
</comment>
<dbReference type="Pfam" id="PF00293">
    <property type="entry name" value="NUDIX"/>
    <property type="match status" value="1"/>
</dbReference>
<evidence type="ECO:0000256" key="11">
    <source>
        <dbReference type="ARBA" id="ARBA00033056"/>
    </source>
</evidence>
<feature type="short sequence motif" description="Nudix box" evidence="14">
    <location>
        <begin position="94"/>
        <end position="116"/>
    </location>
</feature>
<dbReference type="STRING" id="1122198.SAMN02745729_101565"/>
<dbReference type="InterPro" id="IPR020084">
    <property type="entry name" value="NUDIX_hydrolase_CS"/>
</dbReference>
<evidence type="ECO:0000256" key="6">
    <source>
        <dbReference type="ARBA" id="ARBA00022801"/>
    </source>
</evidence>
<keyword evidence="7 13" id="KW-0460">Magnesium</keyword>
<evidence type="ECO:0000256" key="9">
    <source>
        <dbReference type="ARBA" id="ARBA00030162"/>
    </source>
</evidence>
<dbReference type="OrthoDB" id="5292471at2"/>
<evidence type="ECO:0000313" key="17">
    <source>
        <dbReference type="Proteomes" id="UP000242469"/>
    </source>
</evidence>
<dbReference type="EC" id="3.6.1.13" evidence="3"/>
<keyword evidence="5 13" id="KW-0479">Metal-binding</keyword>
<evidence type="ECO:0000256" key="7">
    <source>
        <dbReference type="ARBA" id="ARBA00022842"/>
    </source>
</evidence>
<feature type="binding site" evidence="13">
    <location>
        <position position="161"/>
    </location>
    <ligand>
        <name>Mg(2+)</name>
        <dbReference type="ChEBI" id="CHEBI:18420"/>
        <label>1</label>
    </ligand>
</feature>
<dbReference type="InterPro" id="IPR000086">
    <property type="entry name" value="NUDIX_hydrolase_dom"/>
</dbReference>
<dbReference type="InterPro" id="IPR015797">
    <property type="entry name" value="NUDIX_hydrolase-like_dom_sf"/>
</dbReference>
<evidence type="ECO:0000256" key="14">
    <source>
        <dbReference type="PIRSR" id="PIRSR604385-3"/>
    </source>
</evidence>
<dbReference type="GO" id="GO:0019144">
    <property type="term" value="F:ADP-sugar diphosphatase activity"/>
    <property type="evidence" value="ECO:0007669"/>
    <property type="project" value="TreeGrafter"/>
</dbReference>
<dbReference type="PANTHER" id="PTHR11839:SF5">
    <property type="entry name" value="ADP-RIBOSE PYROPHOSPHATASE"/>
    <property type="match status" value="1"/>
</dbReference>
<sequence>MAPVWQPAFNLTDVRLEQDEPLYQGFFRLHRLTLSHPRFEGGRVRIQRELLDRGDAVCVLLYDPARDAVVLVEQFRAGALTKTDAPWLLELVAGIVEPGESPEDVARRESIEESGIELGELIPITGYLPSPGGCDEWIELFCALVDAPESGGVFGLDEEGEDIKVHVIPAIEAFALVQQRVVNNAAAIIALQWLQLNHDRLKGSGVGHEA</sequence>
<feature type="binding site" evidence="13">
    <location>
        <position position="93"/>
    </location>
    <ligand>
        <name>Mg(2+)</name>
        <dbReference type="ChEBI" id="CHEBI:18420"/>
        <label>1</label>
    </ligand>
</feature>
<evidence type="ECO:0000256" key="10">
    <source>
        <dbReference type="ARBA" id="ARBA00030308"/>
    </source>
</evidence>
<dbReference type="PROSITE" id="PS51462">
    <property type="entry name" value="NUDIX"/>
    <property type="match status" value="1"/>
</dbReference>
<feature type="binding site" evidence="13">
    <location>
        <position position="113"/>
    </location>
    <ligand>
        <name>Mg(2+)</name>
        <dbReference type="ChEBI" id="CHEBI:18420"/>
        <label>1</label>
    </ligand>
</feature>
<dbReference type="CDD" id="cd24155">
    <property type="entry name" value="NUDIX_ADPRase"/>
    <property type="match status" value="1"/>
</dbReference>
<evidence type="ECO:0000313" key="16">
    <source>
        <dbReference type="EMBL" id="SEA13968.1"/>
    </source>
</evidence>
<keyword evidence="6" id="KW-0378">Hydrolase</keyword>
<organism evidence="16 17">
    <name type="scientific">Marinobacterium iners DSM 11526</name>
    <dbReference type="NCBI Taxonomy" id="1122198"/>
    <lineage>
        <taxon>Bacteria</taxon>
        <taxon>Pseudomonadati</taxon>
        <taxon>Pseudomonadota</taxon>
        <taxon>Gammaproteobacteria</taxon>
        <taxon>Oceanospirillales</taxon>
        <taxon>Oceanospirillaceae</taxon>
        <taxon>Marinobacterium</taxon>
    </lineage>
</organism>
<proteinExistence type="inferred from homology"/>
<evidence type="ECO:0000256" key="5">
    <source>
        <dbReference type="ARBA" id="ARBA00022723"/>
    </source>
</evidence>
<accession>A0A1H3YSC8</accession>
<dbReference type="GO" id="GO:0047631">
    <property type="term" value="F:ADP-ribose diphosphatase activity"/>
    <property type="evidence" value="ECO:0007669"/>
    <property type="project" value="UniProtKB-EC"/>
</dbReference>
<feature type="binding site" evidence="13">
    <location>
        <position position="109"/>
    </location>
    <ligand>
        <name>Mg(2+)</name>
        <dbReference type="ChEBI" id="CHEBI:18420"/>
        <label>1</label>
    </ligand>
</feature>
<dbReference type="SUPFAM" id="SSF55811">
    <property type="entry name" value="Nudix"/>
    <property type="match status" value="1"/>
</dbReference>
<name>A0A1H3YSC8_9GAMM</name>
<dbReference type="NCBIfam" id="TIGR00052">
    <property type="entry name" value="nudix-type nucleoside diphosphatase, YffH/AdpP family"/>
    <property type="match status" value="1"/>
</dbReference>
<evidence type="ECO:0000256" key="13">
    <source>
        <dbReference type="PIRSR" id="PIRSR604385-2"/>
    </source>
</evidence>
<comment type="function">
    <text evidence="8">Acts on ADP-mannose and ADP-glucose as well as ADP-ribose. Prevents glycogen biosynthesis. The reaction catalyzed by this enzyme is a limiting step of the gluconeogenic process.</text>
</comment>
<evidence type="ECO:0000256" key="8">
    <source>
        <dbReference type="ARBA" id="ARBA00025164"/>
    </source>
</evidence>
<evidence type="ECO:0000256" key="2">
    <source>
        <dbReference type="ARBA" id="ARBA00007482"/>
    </source>
</evidence>
<dbReference type="RefSeq" id="WP_091822692.1">
    <property type="nucleotide sequence ID" value="NZ_FNRJ01000001.1"/>
</dbReference>
<evidence type="ECO:0000256" key="3">
    <source>
        <dbReference type="ARBA" id="ARBA00012453"/>
    </source>
</evidence>
<dbReference type="Proteomes" id="UP000242469">
    <property type="component" value="Unassembled WGS sequence"/>
</dbReference>
<dbReference type="GO" id="GO:0019693">
    <property type="term" value="P:ribose phosphate metabolic process"/>
    <property type="evidence" value="ECO:0007669"/>
    <property type="project" value="TreeGrafter"/>
</dbReference>
<evidence type="ECO:0000259" key="15">
    <source>
        <dbReference type="PROSITE" id="PS51462"/>
    </source>
</evidence>
<dbReference type="GO" id="GO:0006753">
    <property type="term" value="P:nucleoside phosphate metabolic process"/>
    <property type="evidence" value="ECO:0007669"/>
    <property type="project" value="TreeGrafter"/>
</dbReference>
<feature type="domain" description="Nudix hydrolase" evidence="15">
    <location>
        <begin position="52"/>
        <end position="195"/>
    </location>
</feature>
<gene>
    <name evidence="16" type="ORF">SAMN02745729_101565</name>
</gene>
<dbReference type="AlphaFoldDB" id="A0A1H3YSC8"/>
<dbReference type="GO" id="GO:0005829">
    <property type="term" value="C:cytosol"/>
    <property type="evidence" value="ECO:0007669"/>
    <property type="project" value="TreeGrafter"/>
</dbReference>
<comment type="catalytic activity">
    <reaction evidence="12">
        <text>ADP-D-ribose + H2O = D-ribose 5-phosphate + AMP + 2 H(+)</text>
        <dbReference type="Rhea" id="RHEA:10412"/>
        <dbReference type="ChEBI" id="CHEBI:15377"/>
        <dbReference type="ChEBI" id="CHEBI:15378"/>
        <dbReference type="ChEBI" id="CHEBI:57967"/>
        <dbReference type="ChEBI" id="CHEBI:78346"/>
        <dbReference type="ChEBI" id="CHEBI:456215"/>
        <dbReference type="EC" id="3.6.1.13"/>
    </reaction>
</comment>
<dbReference type="Gene3D" id="3.90.79.10">
    <property type="entry name" value="Nucleoside Triphosphate Pyrophosphohydrolase"/>
    <property type="match status" value="1"/>
</dbReference>
<dbReference type="InterPro" id="IPR004385">
    <property type="entry name" value="NDP_pyrophosphatase"/>
</dbReference>
<dbReference type="PANTHER" id="PTHR11839">
    <property type="entry name" value="UDP/ADP-SUGAR PYROPHOSPHATASE"/>
    <property type="match status" value="1"/>
</dbReference>
<protein>
    <recommendedName>
        <fullName evidence="4">ADP-ribose pyrophosphatase</fullName>
        <ecNumber evidence="3">3.6.1.13</ecNumber>
    </recommendedName>
    <alternativeName>
        <fullName evidence="9">ADP-ribose diphosphatase</fullName>
    </alternativeName>
    <alternativeName>
        <fullName evidence="11">ADP-ribose phosphohydrolase</fullName>
    </alternativeName>
    <alternativeName>
        <fullName evidence="10">Adenosine diphosphoribose pyrophosphatase</fullName>
    </alternativeName>
</protein>
<evidence type="ECO:0000256" key="4">
    <source>
        <dbReference type="ARBA" id="ARBA00013297"/>
    </source>
</evidence>
<dbReference type="EMBL" id="FNRJ01000001">
    <property type="protein sequence ID" value="SEA13968.1"/>
    <property type="molecule type" value="Genomic_DNA"/>
</dbReference>
<keyword evidence="17" id="KW-1185">Reference proteome</keyword>
<dbReference type="GO" id="GO:0046872">
    <property type="term" value="F:metal ion binding"/>
    <property type="evidence" value="ECO:0007669"/>
    <property type="project" value="UniProtKB-KW"/>
</dbReference>
<evidence type="ECO:0000256" key="1">
    <source>
        <dbReference type="ARBA" id="ARBA00001946"/>
    </source>
</evidence>
<comment type="cofactor">
    <cofactor evidence="1 13">
        <name>Mg(2+)</name>
        <dbReference type="ChEBI" id="CHEBI:18420"/>
    </cofactor>
</comment>
<dbReference type="PROSITE" id="PS00893">
    <property type="entry name" value="NUDIX_BOX"/>
    <property type="match status" value="1"/>
</dbReference>
<reference evidence="17" key="1">
    <citation type="submission" date="2016-10" db="EMBL/GenBank/DDBJ databases">
        <authorList>
            <person name="Varghese N."/>
            <person name="Submissions S."/>
        </authorList>
    </citation>
    <scope>NUCLEOTIDE SEQUENCE [LARGE SCALE GENOMIC DNA]</scope>
    <source>
        <strain evidence="17">DSM 11526</strain>
    </source>
</reference>